<evidence type="ECO:0000313" key="2">
    <source>
        <dbReference type="Proteomes" id="UP001630127"/>
    </source>
</evidence>
<dbReference type="AlphaFoldDB" id="A0ABD3AZI6"/>
<organism evidence="1 2">
    <name type="scientific">Cinchona calisaya</name>
    <dbReference type="NCBI Taxonomy" id="153742"/>
    <lineage>
        <taxon>Eukaryota</taxon>
        <taxon>Viridiplantae</taxon>
        <taxon>Streptophyta</taxon>
        <taxon>Embryophyta</taxon>
        <taxon>Tracheophyta</taxon>
        <taxon>Spermatophyta</taxon>
        <taxon>Magnoliopsida</taxon>
        <taxon>eudicotyledons</taxon>
        <taxon>Gunneridae</taxon>
        <taxon>Pentapetalae</taxon>
        <taxon>asterids</taxon>
        <taxon>lamiids</taxon>
        <taxon>Gentianales</taxon>
        <taxon>Rubiaceae</taxon>
        <taxon>Cinchonoideae</taxon>
        <taxon>Cinchoneae</taxon>
        <taxon>Cinchona</taxon>
    </lineage>
</organism>
<sequence length="135" mass="15314">MLRKATKTKTLLTLLNGQRVLDIIASKLNVVQNREKHIRLIEDLRTNSLKLPDSQGFVKLGRLYFDILAEYGIEPGLDIYSWSSRIHGNVWVGIETAKNRLLLEQSSAATHVSDTKSCKVWMKGVCVSAWFAQEK</sequence>
<name>A0ABD3AZI6_9GENT</name>
<reference evidence="1 2" key="1">
    <citation type="submission" date="2024-11" db="EMBL/GenBank/DDBJ databases">
        <title>A near-complete genome assembly of Cinchona calisaya.</title>
        <authorList>
            <person name="Lian D.C."/>
            <person name="Zhao X.W."/>
            <person name="Wei L."/>
        </authorList>
    </citation>
    <scope>NUCLEOTIDE SEQUENCE [LARGE SCALE GENOMIC DNA]</scope>
    <source>
        <tissue evidence="1">Nenye</tissue>
    </source>
</reference>
<dbReference type="Proteomes" id="UP001630127">
    <property type="component" value="Unassembled WGS sequence"/>
</dbReference>
<accession>A0ABD3AZI6</accession>
<evidence type="ECO:0000313" key="1">
    <source>
        <dbReference type="EMBL" id="KAL3536337.1"/>
    </source>
</evidence>
<protein>
    <submittedName>
        <fullName evidence="1">Uncharacterized protein</fullName>
    </submittedName>
</protein>
<dbReference type="EMBL" id="JBJUIK010000002">
    <property type="protein sequence ID" value="KAL3536337.1"/>
    <property type="molecule type" value="Genomic_DNA"/>
</dbReference>
<gene>
    <name evidence="1" type="ORF">ACH5RR_004798</name>
</gene>
<comment type="caution">
    <text evidence="1">The sequence shown here is derived from an EMBL/GenBank/DDBJ whole genome shotgun (WGS) entry which is preliminary data.</text>
</comment>
<proteinExistence type="predicted"/>
<keyword evidence="2" id="KW-1185">Reference proteome</keyword>